<dbReference type="KEGG" id="kpm:KPHS_13660"/>
<evidence type="ECO:0000256" key="1">
    <source>
        <dbReference type="ARBA" id="ARBA00022729"/>
    </source>
</evidence>
<keyword evidence="1" id="KW-0732">Signal</keyword>
<dbReference type="GeneID" id="11846367"/>
<feature type="domain" description="Pilus assembly protein E-set like" evidence="3">
    <location>
        <begin position="281"/>
        <end position="346"/>
    </location>
</feature>
<dbReference type="STRING" id="1125630.KPHS_13660"/>
<organism evidence="4 5">
    <name type="scientific">Klebsiella pneumoniae subsp. pneumoniae (strain HS11286)</name>
    <dbReference type="NCBI Taxonomy" id="1125630"/>
    <lineage>
        <taxon>Bacteria</taxon>
        <taxon>Pseudomonadati</taxon>
        <taxon>Pseudomonadota</taxon>
        <taxon>Gammaproteobacteria</taxon>
        <taxon>Enterobacterales</taxon>
        <taxon>Enterobacteriaceae</taxon>
        <taxon>Klebsiella/Raoultella group</taxon>
        <taxon>Klebsiella</taxon>
        <taxon>Klebsiella pneumoniae complex</taxon>
    </lineage>
</organism>
<dbReference type="Proteomes" id="UP000007841">
    <property type="component" value="Chromosome"/>
</dbReference>
<reference evidence="4 5" key="1">
    <citation type="journal article" date="2012" name="J. Bacteriol.">
        <title>Complete genome sequence of Klebsiella pneumoniae subsp. pneumoniae HS11286, a multidrug-resistant strain isolated from human sputum.</title>
        <authorList>
            <person name="Liu P."/>
            <person name="Li P."/>
            <person name="Jiang X."/>
            <person name="Bi D."/>
            <person name="Xie Y."/>
            <person name="Tai C."/>
            <person name="Deng Z."/>
            <person name="Rajakumar K."/>
            <person name="Ou H.Y."/>
        </authorList>
    </citation>
    <scope>NUCLEOTIDE SEQUENCE [LARGE SCALE GENOMIC DNA]</scope>
    <source>
        <strain evidence="4 5">HS11286</strain>
    </source>
</reference>
<evidence type="ECO:0000259" key="2">
    <source>
        <dbReference type="Pfam" id="PF15976"/>
    </source>
</evidence>
<dbReference type="EMBL" id="CP003200">
    <property type="protein sequence ID" value="AEW60064.1"/>
    <property type="molecule type" value="Genomic_DNA"/>
</dbReference>
<dbReference type="HOGENOM" id="CLU_017537_0_0_6"/>
<evidence type="ECO:0000313" key="4">
    <source>
        <dbReference type="EMBL" id="AEW60064.1"/>
    </source>
</evidence>
<sequence>MDNLGYVKGTLFAGLLITVNQGWAANATAPVKVSNYIIPSVFANALYQGMSVPVFIRYEGDNSTQRSQQKIADAILTIKDNEFRLNQIALSDLPERTELSPQIKSLLNEMQDKSIGDGQRVYINKDASLSLDTRSFYLELTVNRAAMQAAILPRTNMLGESTAQNLSSVLNYSMGSYYNKYENTDNASSYLTLDNTWSLREHHLNFNGSLYGIGTGNQESKLYRSMYERDYQGRRLAMGMVDTWNLQSIASMSALNSSRIYGVSYGNKSSSQTQDNTLALVPVTVFLPAAGEVHVYRDGKLLSIQNFSMGSYELDTSRLPFGIYNVDIQVVVNGRVVSSRTANINKTFARKSSVTGDLSWQTFGGSLEYNKMDYRHKYNINYGTKNTWIAGIAAATSQPWLSGVNLKTTLYGFDTNGVNETEANVIFNDAFSFNQQGLLATDGSWQSTSTFNMSLPDGYGNLWGSRQYSSIGNALPMQQNDYVTIGANANLRKIAPFLGTLSVSRTNNKYTGSTYTNVDYDQSLLANRYATVSLRAGIQNYQYNNHENLRDKYVNIDVSIPFSTWLSTGVSSQNGNMLANATLRKSFDDSAITQVGASVSKQIKQNKNDDSRYRSDDYAANGYVSYDTKYNAGTVSVSRSSQHSSNYSLSSQGSLAWTEKNVYVGKGTQTAGLVVNTNFSGKGRMMAQINGQNYPLTGKSNFISLPPYAEYKVELMNDKNSEDSVDIVNGRRNKVVLYPGNVSVINPEIKQLVTVFGRVKDRRGGYYANADIHNHIGKTRTDELGEFAMDVDKRYPVITLVDKFGGICEVDLDLREAKGAVWVGEIPCEIQQQTASVTGDIKNVY</sequence>
<evidence type="ECO:0008006" key="6">
    <source>
        <dbReference type="Google" id="ProtNLM"/>
    </source>
</evidence>
<dbReference type="Pfam" id="PF16967">
    <property type="entry name" value="TcfC"/>
    <property type="match status" value="1"/>
</dbReference>
<gene>
    <name evidence="4" type="ordered locus">KPHS_13660</name>
</gene>
<dbReference type="Pfam" id="PF15976">
    <property type="entry name" value="CooC_C"/>
    <property type="match status" value="1"/>
</dbReference>
<dbReference type="PATRIC" id="fig|1125630.4.peg.1327"/>
<evidence type="ECO:0000313" key="5">
    <source>
        <dbReference type="Proteomes" id="UP000007841"/>
    </source>
</evidence>
<dbReference type="InterPro" id="IPR032636">
    <property type="entry name" value="Pilus_assem_E-set-like_dom"/>
</dbReference>
<feature type="domain" description="Pilus assembly protein C-terminal" evidence="2">
    <location>
        <begin position="737"/>
        <end position="828"/>
    </location>
</feature>
<keyword evidence="5" id="KW-1185">Reference proteome</keyword>
<evidence type="ECO:0000259" key="3">
    <source>
        <dbReference type="Pfam" id="PF16967"/>
    </source>
</evidence>
<dbReference type="AlphaFoldDB" id="A0A0H3GTF7"/>
<dbReference type="RefSeq" id="YP_005225666.1">
    <property type="nucleotide sequence ID" value="NC_016845.1"/>
</dbReference>
<accession>A0A0H3GTF7</accession>
<name>A0A0H3GTF7_KLEPH</name>
<dbReference type="InterPro" id="IPR031917">
    <property type="entry name" value="Pilus_assem_C"/>
</dbReference>
<proteinExistence type="predicted"/>
<protein>
    <recommendedName>
        <fullName evidence="6">CFA/I fimbrial subunit C usher protein</fullName>
    </recommendedName>
</protein>
<dbReference type="RefSeq" id="WP_004153314.1">
    <property type="nucleotide sequence ID" value="NC_016845.1"/>
</dbReference>